<sequence length="635" mass="72852">MSEIHSILKKYWGYDTFRPLQEDIIQAALDGNDVLALLPTGGGKSICFQVPALVKEGICIVVTPLIALMQDQVDQLKKRGIKAIAINSSLSKREIDLNLDNCIYGDVKFLYVSPERLSTDLFIERAQKMNINLLAIDEAHCISQWGYDFRPSYLQIAEFRKLLPEVSILALTATATPEVRADIAEKLEFKNKGNVFEKSFARANLSYSVRVVDDKERKLISALKSVKGSAIVYVNTRKAAKETATLLYKNGISADFYHAGLRHDERALKQKNWVQNKARVMVATNAFGMGIDKPDVRFVIHMNLPMDLESYYQEAGRAGRDEKKAFALIILNKADVLEIKERVRLQHPDVDLLKRVYQSLANYYKLAVGSGGDINYNFDLHQFSESYKLNHLEVYNALKKLEDEELLQFNEGFYAPSRLSFVVDNKALYEFQIANAKYDPLIKAILRIYGGELFSNYLKISELQIAKFLQTDEPTISSSLLKLNELGIVSYEKQKDSPQVVFVCQRYSVENLPINKSRLKQRSELAHSKMDAMINYALDDKRCRTAQLLDYFGEKNYDECGVCDICISKKKKDHDEEMHHYHHQIVSVMEDKSWAIDELVEQLNPKDKEEFLETVRQMVDTGELEYDEHWLLRKV</sequence>
<dbReference type="InterPro" id="IPR036388">
    <property type="entry name" value="WH-like_DNA-bd_sf"/>
</dbReference>
<dbReference type="GO" id="GO:0003677">
    <property type="term" value="F:DNA binding"/>
    <property type="evidence" value="ECO:0007669"/>
    <property type="project" value="UniProtKB-KW"/>
</dbReference>
<evidence type="ECO:0000256" key="6">
    <source>
        <dbReference type="ARBA" id="ARBA00022840"/>
    </source>
</evidence>
<organism evidence="15 16">
    <name type="scientific">Fulvivirga lutea</name>
    <dbReference type="NCBI Taxonomy" id="2810512"/>
    <lineage>
        <taxon>Bacteria</taxon>
        <taxon>Pseudomonadati</taxon>
        <taxon>Bacteroidota</taxon>
        <taxon>Cytophagia</taxon>
        <taxon>Cytophagales</taxon>
        <taxon>Fulvivirgaceae</taxon>
        <taxon>Fulvivirga</taxon>
    </lineage>
</organism>
<evidence type="ECO:0000256" key="4">
    <source>
        <dbReference type="ARBA" id="ARBA00022801"/>
    </source>
</evidence>
<evidence type="ECO:0000256" key="1">
    <source>
        <dbReference type="ARBA" id="ARBA00005446"/>
    </source>
</evidence>
<evidence type="ECO:0000256" key="11">
    <source>
        <dbReference type="ARBA" id="ARBA00044535"/>
    </source>
</evidence>
<dbReference type="InterPro" id="IPR001650">
    <property type="entry name" value="Helicase_C-like"/>
</dbReference>
<dbReference type="GO" id="GO:0009378">
    <property type="term" value="F:four-way junction helicase activity"/>
    <property type="evidence" value="ECO:0007669"/>
    <property type="project" value="TreeGrafter"/>
</dbReference>
<dbReference type="Gene3D" id="1.10.10.10">
    <property type="entry name" value="Winged helix-like DNA-binding domain superfamily/Winged helix DNA-binding domain"/>
    <property type="match status" value="1"/>
</dbReference>
<dbReference type="PANTHER" id="PTHR13710">
    <property type="entry name" value="DNA HELICASE RECQ FAMILY MEMBER"/>
    <property type="match status" value="1"/>
</dbReference>
<evidence type="ECO:0000259" key="14">
    <source>
        <dbReference type="PROSITE" id="PS51194"/>
    </source>
</evidence>
<dbReference type="GO" id="GO:0030894">
    <property type="term" value="C:replisome"/>
    <property type="evidence" value="ECO:0007669"/>
    <property type="project" value="TreeGrafter"/>
</dbReference>
<dbReference type="EC" id="5.6.2.4" evidence="10"/>
<feature type="domain" description="Helicase ATP-binding" evidence="13">
    <location>
        <begin position="25"/>
        <end position="193"/>
    </location>
</feature>
<keyword evidence="2" id="KW-0479">Metal-binding</keyword>
<dbReference type="NCBIfam" id="TIGR00614">
    <property type="entry name" value="recQ_fam"/>
    <property type="match status" value="1"/>
</dbReference>
<evidence type="ECO:0000256" key="5">
    <source>
        <dbReference type="ARBA" id="ARBA00022806"/>
    </source>
</evidence>
<dbReference type="PROSITE" id="PS51192">
    <property type="entry name" value="HELICASE_ATP_BIND_1"/>
    <property type="match status" value="1"/>
</dbReference>
<dbReference type="FunFam" id="3.40.50.300:FF:000296">
    <property type="entry name" value="ATP-dependent DNA helicase RecQ"/>
    <property type="match status" value="1"/>
</dbReference>
<keyword evidence="8" id="KW-0413">Isomerase</keyword>
<dbReference type="PANTHER" id="PTHR13710:SF105">
    <property type="entry name" value="ATP-DEPENDENT DNA HELICASE Q1"/>
    <property type="match status" value="1"/>
</dbReference>
<reference evidence="15" key="1">
    <citation type="submission" date="2021-02" db="EMBL/GenBank/DDBJ databases">
        <title>Fulvivirga sp. S481 isolated from sea water.</title>
        <authorList>
            <person name="Bae S.S."/>
            <person name="Baek K."/>
        </authorList>
    </citation>
    <scope>NUCLEOTIDE SEQUENCE</scope>
    <source>
        <strain evidence="15">S481</strain>
    </source>
</reference>
<dbReference type="Pfam" id="PF00271">
    <property type="entry name" value="Helicase_C"/>
    <property type="match status" value="1"/>
</dbReference>
<evidence type="ECO:0000313" key="15">
    <source>
        <dbReference type="EMBL" id="QSE96120.1"/>
    </source>
</evidence>
<dbReference type="GO" id="GO:0006281">
    <property type="term" value="P:DNA repair"/>
    <property type="evidence" value="ECO:0007669"/>
    <property type="project" value="TreeGrafter"/>
</dbReference>
<keyword evidence="4" id="KW-0378">Hydrolase</keyword>
<keyword evidence="3" id="KW-0547">Nucleotide-binding</keyword>
<dbReference type="CDD" id="cd17920">
    <property type="entry name" value="DEXHc_RecQ"/>
    <property type="match status" value="1"/>
</dbReference>
<evidence type="ECO:0000256" key="12">
    <source>
        <dbReference type="ARBA" id="ARBA00044550"/>
    </source>
</evidence>
<dbReference type="Gene3D" id="3.40.50.300">
    <property type="entry name" value="P-loop containing nucleotide triphosphate hydrolases"/>
    <property type="match status" value="2"/>
</dbReference>
<evidence type="ECO:0000256" key="10">
    <source>
        <dbReference type="ARBA" id="ARBA00034808"/>
    </source>
</evidence>
<dbReference type="GO" id="GO:0005524">
    <property type="term" value="F:ATP binding"/>
    <property type="evidence" value="ECO:0007669"/>
    <property type="project" value="UniProtKB-KW"/>
</dbReference>
<keyword evidence="16" id="KW-1185">Reference proteome</keyword>
<protein>
    <recommendedName>
        <fullName evidence="11">ATP-dependent DNA helicase RecQ</fullName>
        <ecNumber evidence="10">5.6.2.4</ecNumber>
    </recommendedName>
    <alternativeName>
        <fullName evidence="12">DNA 3'-5' helicase RecQ</fullName>
    </alternativeName>
</protein>
<evidence type="ECO:0000256" key="8">
    <source>
        <dbReference type="ARBA" id="ARBA00023235"/>
    </source>
</evidence>
<dbReference type="SUPFAM" id="SSF52540">
    <property type="entry name" value="P-loop containing nucleoside triphosphate hydrolases"/>
    <property type="match status" value="1"/>
</dbReference>
<dbReference type="InterPro" id="IPR004589">
    <property type="entry name" value="DNA_helicase_ATP-dep_RecQ"/>
</dbReference>
<dbReference type="AlphaFoldDB" id="A0A974WE72"/>
<dbReference type="GO" id="GO:0046872">
    <property type="term" value="F:metal ion binding"/>
    <property type="evidence" value="ECO:0007669"/>
    <property type="project" value="UniProtKB-KW"/>
</dbReference>
<dbReference type="InterPro" id="IPR011545">
    <property type="entry name" value="DEAD/DEAH_box_helicase_dom"/>
</dbReference>
<evidence type="ECO:0000256" key="9">
    <source>
        <dbReference type="ARBA" id="ARBA00034617"/>
    </source>
</evidence>
<dbReference type="GO" id="GO:0006310">
    <property type="term" value="P:DNA recombination"/>
    <property type="evidence" value="ECO:0007669"/>
    <property type="project" value="InterPro"/>
</dbReference>
<dbReference type="PROSITE" id="PS51194">
    <property type="entry name" value="HELICASE_CTER"/>
    <property type="match status" value="1"/>
</dbReference>
<dbReference type="EMBL" id="CP070608">
    <property type="protein sequence ID" value="QSE96120.1"/>
    <property type="molecule type" value="Genomic_DNA"/>
</dbReference>
<keyword evidence="7" id="KW-0238">DNA-binding</keyword>
<dbReference type="SMART" id="SM00490">
    <property type="entry name" value="HELICc"/>
    <property type="match status" value="1"/>
</dbReference>
<evidence type="ECO:0000313" key="16">
    <source>
        <dbReference type="Proteomes" id="UP000662783"/>
    </source>
</evidence>
<dbReference type="InterPro" id="IPR027417">
    <property type="entry name" value="P-loop_NTPase"/>
</dbReference>
<dbReference type="Pfam" id="PF16124">
    <property type="entry name" value="RecQ_Zn_bind"/>
    <property type="match status" value="1"/>
</dbReference>
<dbReference type="GO" id="GO:0043590">
    <property type="term" value="C:bacterial nucleoid"/>
    <property type="evidence" value="ECO:0007669"/>
    <property type="project" value="TreeGrafter"/>
</dbReference>
<dbReference type="GO" id="GO:0005737">
    <property type="term" value="C:cytoplasm"/>
    <property type="evidence" value="ECO:0007669"/>
    <property type="project" value="TreeGrafter"/>
</dbReference>
<keyword evidence="6" id="KW-0067">ATP-binding</keyword>
<evidence type="ECO:0000256" key="2">
    <source>
        <dbReference type="ARBA" id="ARBA00022723"/>
    </source>
</evidence>
<proteinExistence type="inferred from homology"/>
<accession>A0A974WE72</accession>
<comment type="similarity">
    <text evidence="1">Belongs to the helicase family. RecQ subfamily.</text>
</comment>
<name>A0A974WE72_9BACT</name>
<evidence type="ECO:0000256" key="3">
    <source>
        <dbReference type="ARBA" id="ARBA00022741"/>
    </source>
</evidence>
<feature type="domain" description="Helicase C-terminal" evidence="14">
    <location>
        <begin position="218"/>
        <end position="364"/>
    </location>
</feature>
<dbReference type="GO" id="GO:0043138">
    <property type="term" value="F:3'-5' DNA helicase activity"/>
    <property type="evidence" value="ECO:0007669"/>
    <property type="project" value="UniProtKB-EC"/>
</dbReference>
<evidence type="ECO:0000259" key="13">
    <source>
        <dbReference type="PROSITE" id="PS51192"/>
    </source>
</evidence>
<dbReference type="KEGG" id="fuv:JR347_10880"/>
<dbReference type="InterPro" id="IPR032284">
    <property type="entry name" value="RecQ_Zn-bd"/>
</dbReference>
<evidence type="ECO:0000256" key="7">
    <source>
        <dbReference type="ARBA" id="ARBA00023125"/>
    </source>
</evidence>
<dbReference type="SMART" id="SM00487">
    <property type="entry name" value="DEXDc"/>
    <property type="match status" value="1"/>
</dbReference>
<keyword evidence="5 15" id="KW-0347">Helicase</keyword>
<dbReference type="InterPro" id="IPR014001">
    <property type="entry name" value="Helicase_ATP-bd"/>
</dbReference>
<dbReference type="Proteomes" id="UP000662783">
    <property type="component" value="Chromosome"/>
</dbReference>
<dbReference type="Pfam" id="PF00270">
    <property type="entry name" value="DEAD"/>
    <property type="match status" value="1"/>
</dbReference>
<comment type="catalytic activity">
    <reaction evidence="9">
        <text>Couples ATP hydrolysis with the unwinding of duplex DNA by translocating in the 3'-5' direction.</text>
        <dbReference type="EC" id="5.6.2.4"/>
    </reaction>
</comment>
<dbReference type="RefSeq" id="WP_205720633.1">
    <property type="nucleotide sequence ID" value="NZ_CP070608.1"/>
</dbReference>
<gene>
    <name evidence="15" type="ORF">JR347_10880</name>
</gene>
<dbReference type="GO" id="GO:0016787">
    <property type="term" value="F:hydrolase activity"/>
    <property type="evidence" value="ECO:0007669"/>
    <property type="project" value="UniProtKB-KW"/>
</dbReference>